<feature type="region of interest" description="Disordered" evidence="1">
    <location>
        <begin position="170"/>
        <end position="229"/>
    </location>
</feature>
<protein>
    <submittedName>
        <fullName evidence="2">Uncharacterized protein</fullName>
    </submittedName>
</protein>
<feature type="compositionally biased region" description="Low complexity" evidence="1">
    <location>
        <begin position="205"/>
        <end position="216"/>
    </location>
</feature>
<dbReference type="AlphaFoldDB" id="A0A9P6CMM4"/>
<evidence type="ECO:0000256" key="1">
    <source>
        <dbReference type="SAM" id="MobiDB-lite"/>
    </source>
</evidence>
<dbReference type="EMBL" id="MU155602">
    <property type="protein sequence ID" value="KAF9471922.1"/>
    <property type="molecule type" value="Genomic_DNA"/>
</dbReference>
<reference evidence="2" key="1">
    <citation type="submission" date="2020-11" db="EMBL/GenBank/DDBJ databases">
        <authorList>
            <consortium name="DOE Joint Genome Institute"/>
            <person name="Ahrendt S."/>
            <person name="Riley R."/>
            <person name="Andreopoulos W."/>
            <person name="Labutti K."/>
            <person name="Pangilinan J."/>
            <person name="Ruiz-Duenas F.J."/>
            <person name="Barrasa J.M."/>
            <person name="Sanchez-Garcia M."/>
            <person name="Camarero S."/>
            <person name="Miyauchi S."/>
            <person name="Serrano A."/>
            <person name="Linde D."/>
            <person name="Babiker R."/>
            <person name="Drula E."/>
            <person name="Ayuso-Fernandez I."/>
            <person name="Pacheco R."/>
            <person name="Padilla G."/>
            <person name="Ferreira P."/>
            <person name="Barriuso J."/>
            <person name="Kellner H."/>
            <person name="Castanera R."/>
            <person name="Alfaro M."/>
            <person name="Ramirez L."/>
            <person name="Pisabarro A.G."/>
            <person name="Kuo A."/>
            <person name="Tritt A."/>
            <person name="Lipzen A."/>
            <person name="He G."/>
            <person name="Yan M."/>
            <person name="Ng V."/>
            <person name="Cullen D."/>
            <person name="Martin F."/>
            <person name="Rosso M.-N."/>
            <person name="Henrissat B."/>
            <person name="Hibbett D."/>
            <person name="Martinez A.T."/>
            <person name="Grigoriev I.V."/>
        </authorList>
    </citation>
    <scope>NUCLEOTIDE SEQUENCE</scope>
    <source>
        <strain evidence="2">CIRM-BRFM 674</strain>
    </source>
</reference>
<evidence type="ECO:0000313" key="2">
    <source>
        <dbReference type="EMBL" id="KAF9471922.1"/>
    </source>
</evidence>
<feature type="region of interest" description="Disordered" evidence="1">
    <location>
        <begin position="113"/>
        <end position="151"/>
    </location>
</feature>
<gene>
    <name evidence="2" type="ORF">BDN70DRAFT_938565</name>
</gene>
<evidence type="ECO:0000313" key="3">
    <source>
        <dbReference type="Proteomes" id="UP000807469"/>
    </source>
</evidence>
<feature type="compositionally biased region" description="Pro residues" evidence="1">
    <location>
        <begin position="170"/>
        <end position="189"/>
    </location>
</feature>
<accession>A0A9P6CMM4</accession>
<sequence length="229" mass="24408">MRLTANNIRLADALPPDYPSTCSYRGSRTPPKRIESANESVVVAATQGTADGSWRDKAPTPATWLPVPVASRISKLLCDCLEGLGEFDGGGALPSAANAICGAPPSCNAAGWPFHSSPSPRRSPLHPPPHPPPRRYMDQTPPLDPSHEHCSSSPCSVLLPSRAYHTIPHPLPLLMSPPEPEPPYPPRAPGPYSSSSSSRKTGCGADAALRVAAASSRSKRRGDDDRFRW</sequence>
<proteinExistence type="predicted"/>
<keyword evidence="3" id="KW-1185">Reference proteome</keyword>
<comment type="caution">
    <text evidence="2">The sequence shown here is derived from an EMBL/GenBank/DDBJ whole genome shotgun (WGS) entry which is preliminary data.</text>
</comment>
<feature type="compositionally biased region" description="Low complexity" evidence="1">
    <location>
        <begin position="113"/>
        <end position="122"/>
    </location>
</feature>
<name>A0A9P6CMM4_9AGAR</name>
<organism evidence="2 3">
    <name type="scientific">Pholiota conissans</name>
    <dbReference type="NCBI Taxonomy" id="109636"/>
    <lineage>
        <taxon>Eukaryota</taxon>
        <taxon>Fungi</taxon>
        <taxon>Dikarya</taxon>
        <taxon>Basidiomycota</taxon>
        <taxon>Agaricomycotina</taxon>
        <taxon>Agaricomycetes</taxon>
        <taxon>Agaricomycetidae</taxon>
        <taxon>Agaricales</taxon>
        <taxon>Agaricineae</taxon>
        <taxon>Strophariaceae</taxon>
        <taxon>Pholiota</taxon>
    </lineage>
</organism>
<dbReference type="Proteomes" id="UP000807469">
    <property type="component" value="Unassembled WGS sequence"/>
</dbReference>